<feature type="compositionally biased region" description="Polar residues" evidence="1">
    <location>
        <begin position="1"/>
        <end position="10"/>
    </location>
</feature>
<evidence type="ECO:0000256" key="1">
    <source>
        <dbReference type="SAM" id="MobiDB-lite"/>
    </source>
</evidence>
<reference evidence="2" key="1">
    <citation type="submission" date="2020-11" db="EMBL/GenBank/DDBJ databases">
        <authorList>
            <person name="Whitehead M."/>
        </authorList>
    </citation>
    <scope>NUCLEOTIDE SEQUENCE</scope>
    <source>
        <strain evidence="2">EGII</strain>
    </source>
</reference>
<comment type="caution">
    <text evidence="2">The sequence shown here is derived from an EMBL/GenBank/DDBJ whole genome shotgun (WGS) entry which is preliminary data.</text>
</comment>
<feature type="non-terminal residue" evidence="2">
    <location>
        <position position="1"/>
    </location>
</feature>
<name>A0A811UX76_CERCA</name>
<organism evidence="2 3">
    <name type="scientific">Ceratitis capitata</name>
    <name type="common">Mediterranean fruit fly</name>
    <name type="synonym">Tephritis capitata</name>
    <dbReference type="NCBI Taxonomy" id="7213"/>
    <lineage>
        <taxon>Eukaryota</taxon>
        <taxon>Metazoa</taxon>
        <taxon>Ecdysozoa</taxon>
        <taxon>Arthropoda</taxon>
        <taxon>Hexapoda</taxon>
        <taxon>Insecta</taxon>
        <taxon>Pterygota</taxon>
        <taxon>Neoptera</taxon>
        <taxon>Endopterygota</taxon>
        <taxon>Diptera</taxon>
        <taxon>Brachycera</taxon>
        <taxon>Muscomorpha</taxon>
        <taxon>Tephritoidea</taxon>
        <taxon>Tephritidae</taxon>
        <taxon>Ceratitis</taxon>
        <taxon>Ceratitis</taxon>
    </lineage>
</organism>
<dbReference type="AlphaFoldDB" id="A0A811UX76"/>
<evidence type="ECO:0000313" key="2">
    <source>
        <dbReference type="EMBL" id="CAD7002635.1"/>
    </source>
</evidence>
<sequence>NQQKAPTTELNHLLQKSKRMKKQQQTSEQLIDQPASNGSYDGSRSSCDITIN</sequence>
<dbReference type="Proteomes" id="UP000606786">
    <property type="component" value="Unassembled WGS sequence"/>
</dbReference>
<feature type="region of interest" description="Disordered" evidence="1">
    <location>
        <begin position="1"/>
        <end position="52"/>
    </location>
</feature>
<proteinExistence type="predicted"/>
<evidence type="ECO:0000313" key="3">
    <source>
        <dbReference type="Proteomes" id="UP000606786"/>
    </source>
</evidence>
<dbReference type="EMBL" id="CAJHJT010000034">
    <property type="protein sequence ID" value="CAD7002635.1"/>
    <property type="molecule type" value="Genomic_DNA"/>
</dbReference>
<keyword evidence="3" id="KW-1185">Reference proteome</keyword>
<accession>A0A811UX76</accession>
<gene>
    <name evidence="2" type="ORF">CCAP1982_LOCUS11119</name>
</gene>
<feature type="compositionally biased region" description="Polar residues" evidence="1">
    <location>
        <begin position="23"/>
        <end position="52"/>
    </location>
</feature>
<protein>
    <submittedName>
        <fullName evidence="2">(Mediterranean fruit fly) hypothetical protein</fullName>
    </submittedName>
</protein>